<dbReference type="InterPro" id="IPR007308">
    <property type="entry name" value="Rtr1/RPAP2_dom"/>
</dbReference>
<protein>
    <recommendedName>
        <fullName evidence="12">RNA polymerase II subunit B1 CTD phosphatase RPAP2 homolog</fullName>
        <ecNumber evidence="12">3.1.3.16</ecNumber>
    </recommendedName>
</protein>
<dbReference type="STRING" id="215243.A0A0D2E1C2"/>
<dbReference type="GO" id="GO:0043175">
    <property type="term" value="F:RNA polymerase core enzyme binding"/>
    <property type="evidence" value="ECO:0007669"/>
    <property type="project" value="UniProtKB-UniRule"/>
</dbReference>
<feature type="domain" description="RTR1-type" evidence="14">
    <location>
        <begin position="67"/>
        <end position="154"/>
    </location>
</feature>
<dbReference type="PANTHER" id="PTHR14732">
    <property type="entry name" value="RNA POLYMERASE II SUBUNIT B1 CTD PHOSPHATASE RPAP2-RELATED"/>
    <property type="match status" value="1"/>
</dbReference>
<dbReference type="PANTHER" id="PTHR14732:SF0">
    <property type="entry name" value="RNA POLYMERASE II SUBUNIT B1 CTD PHOSPHATASE RPAP2-RELATED"/>
    <property type="match status" value="1"/>
</dbReference>
<sequence length="247" mass="27821">MTSQATRIDDQESRIRSTALRHATEIQDRKKLQTRIADLVVEVFELPSKPDADPAHPLPSDASLFKQCLGLFQESDLDDLIYERNVDNRCGYALCPKPNQRLSHTGNLVWNKKGGKDFKLVNKAEMEKWCSSLCAERTAFVRTQLGTGPAWLRDITTVGIKLFDEFDTENLAESLNALSVAKRSEDEVAEKMQALALERGEVKINRNDEGVALIEKSSDEVPKAPSLMSQQQGTIEGHQPRKFRQRP</sequence>
<evidence type="ECO:0000256" key="11">
    <source>
        <dbReference type="PROSITE-ProRule" id="PRU00812"/>
    </source>
</evidence>
<evidence type="ECO:0000256" key="10">
    <source>
        <dbReference type="ARBA" id="ARBA00048336"/>
    </source>
</evidence>
<comment type="function">
    <text evidence="12">Putative RNA polymerase II subunit B1 C-terminal domain (CTD) phosphatase involved in RNA polymerase II transcription regulation.</text>
</comment>
<feature type="region of interest" description="Disordered" evidence="13">
    <location>
        <begin position="216"/>
        <end position="247"/>
    </location>
</feature>
<keyword evidence="7 12" id="KW-0904">Protein phosphatase</keyword>
<dbReference type="GO" id="GO:0008270">
    <property type="term" value="F:zinc ion binding"/>
    <property type="evidence" value="ECO:0007669"/>
    <property type="project" value="UniProtKB-KW"/>
</dbReference>
<evidence type="ECO:0000256" key="5">
    <source>
        <dbReference type="ARBA" id="ARBA00022801"/>
    </source>
</evidence>
<dbReference type="InterPro" id="IPR038534">
    <property type="entry name" value="Rtr1/RPAP2_sf"/>
</dbReference>
<proteinExistence type="inferred from homology"/>
<comment type="catalytic activity">
    <reaction evidence="10 12">
        <text>O-phospho-L-threonyl-[protein] + H2O = L-threonyl-[protein] + phosphate</text>
        <dbReference type="Rhea" id="RHEA:47004"/>
        <dbReference type="Rhea" id="RHEA-COMP:11060"/>
        <dbReference type="Rhea" id="RHEA-COMP:11605"/>
        <dbReference type="ChEBI" id="CHEBI:15377"/>
        <dbReference type="ChEBI" id="CHEBI:30013"/>
        <dbReference type="ChEBI" id="CHEBI:43474"/>
        <dbReference type="ChEBI" id="CHEBI:61977"/>
        <dbReference type="EC" id="3.1.3.16"/>
    </reaction>
</comment>
<dbReference type="AlphaFoldDB" id="A0A0D2E1C2"/>
<evidence type="ECO:0000256" key="6">
    <source>
        <dbReference type="ARBA" id="ARBA00022833"/>
    </source>
</evidence>
<dbReference type="Gene3D" id="1.25.40.820">
    <property type="match status" value="1"/>
</dbReference>
<dbReference type="Pfam" id="PF04181">
    <property type="entry name" value="RPAP2_Rtr1"/>
    <property type="match status" value="1"/>
</dbReference>
<dbReference type="HOGENOM" id="CLU_049331_1_0_1"/>
<evidence type="ECO:0000259" key="14">
    <source>
        <dbReference type="PROSITE" id="PS51479"/>
    </source>
</evidence>
<comment type="similarity">
    <text evidence="2 11 12">Belongs to the RPAP2 family.</text>
</comment>
<keyword evidence="4 12" id="KW-0863">Zinc-finger</keyword>
<evidence type="ECO:0000256" key="1">
    <source>
        <dbReference type="ARBA" id="ARBA00004123"/>
    </source>
</evidence>
<dbReference type="RefSeq" id="XP_016268771.1">
    <property type="nucleotide sequence ID" value="XM_016401718.1"/>
</dbReference>
<dbReference type="Proteomes" id="UP000053342">
    <property type="component" value="Unassembled WGS sequence"/>
</dbReference>
<evidence type="ECO:0000256" key="7">
    <source>
        <dbReference type="ARBA" id="ARBA00022912"/>
    </source>
</evidence>
<keyword evidence="8 12" id="KW-0539">Nucleus</keyword>
<keyword evidence="6 12" id="KW-0862">Zinc</keyword>
<keyword evidence="16" id="KW-1185">Reference proteome</keyword>
<evidence type="ECO:0000256" key="4">
    <source>
        <dbReference type="ARBA" id="ARBA00022771"/>
    </source>
</evidence>
<dbReference type="OrthoDB" id="2590500at2759"/>
<evidence type="ECO:0000256" key="3">
    <source>
        <dbReference type="ARBA" id="ARBA00022723"/>
    </source>
</evidence>
<comment type="catalytic activity">
    <reaction evidence="9 12">
        <text>O-phospho-L-seryl-[protein] + H2O = L-seryl-[protein] + phosphate</text>
        <dbReference type="Rhea" id="RHEA:20629"/>
        <dbReference type="Rhea" id="RHEA-COMP:9863"/>
        <dbReference type="Rhea" id="RHEA-COMP:11604"/>
        <dbReference type="ChEBI" id="CHEBI:15377"/>
        <dbReference type="ChEBI" id="CHEBI:29999"/>
        <dbReference type="ChEBI" id="CHEBI:43474"/>
        <dbReference type="ChEBI" id="CHEBI:83421"/>
        <dbReference type="EC" id="3.1.3.16"/>
    </reaction>
</comment>
<evidence type="ECO:0000256" key="13">
    <source>
        <dbReference type="SAM" id="MobiDB-lite"/>
    </source>
</evidence>
<reference evidence="15 16" key="1">
    <citation type="submission" date="2015-01" db="EMBL/GenBank/DDBJ databases">
        <title>The Genome Sequence of Exophiala oligosperma CBS72588.</title>
        <authorList>
            <consortium name="The Broad Institute Genomics Platform"/>
            <person name="Cuomo C."/>
            <person name="de Hoog S."/>
            <person name="Gorbushina A."/>
            <person name="Stielow B."/>
            <person name="Teixiera M."/>
            <person name="Abouelleil A."/>
            <person name="Chapman S.B."/>
            <person name="Priest M."/>
            <person name="Young S.K."/>
            <person name="Wortman J."/>
            <person name="Nusbaum C."/>
            <person name="Birren B."/>
        </authorList>
    </citation>
    <scope>NUCLEOTIDE SEQUENCE [LARGE SCALE GENOMIC DNA]</scope>
    <source>
        <strain evidence="15 16">CBS 72588</strain>
    </source>
</reference>
<organism evidence="15 16">
    <name type="scientific">Exophiala oligosperma</name>
    <dbReference type="NCBI Taxonomy" id="215243"/>
    <lineage>
        <taxon>Eukaryota</taxon>
        <taxon>Fungi</taxon>
        <taxon>Dikarya</taxon>
        <taxon>Ascomycota</taxon>
        <taxon>Pezizomycotina</taxon>
        <taxon>Eurotiomycetes</taxon>
        <taxon>Chaetothyriomycetidae</taxon>
        <taxon>Chaetothyriales</taxon>
        <taxon>Herpotrichiellaceae</taxon>
        <taxon>Exophiala</taxon>
    </lineage>
</organism>
<dbReference type="GO" id="GO:0005737">
    <property type="term" value="C:cytoplasm"/>
    <property type="evidence" value="ECO:0007669"/>
    <property type="project" value="TreeGrafter"/>
</dbReference>
<dbReference type="EC" id="3.1.3.16" evidence="12"/>
<dbReference type="GO" id="GO:0005634">
    <property type="term" value="C:nucleus"/>
    <property type="evidence" value="ECO:0007669"/>
    <property type="project" value="UniProtKB-SubCell"/>
</dbReference>
<dbReference type="EMBL" id="KN847332">
    <property type="protein sequence ID" value="KIW48555.1"/>
    <property type="molecule type" value="Genomic_DNA"/>
</dbReference>
<dbReference type="VEuPathDB" id="FungiDB:PV06_01129"/>
<evidence type="ECO:0000313" key="15">
    <source>
        <dbReference type="EMBL" id="KIW48555.1"/>
    </source>
</evidence>
<evidence type="ECO:0000256" key="2">
    <source>
        <dbReference type="ARBA" id="ARBA00005676"/>
    </source>
</evidence>
<dbReference type="PROSITE" id="PS51479">
    <property type="entry name" value="ZF_RTR1"/>
    <property type="match status" value="1"/>
</dbReference>
<gene>
    <name evidence="15" type="ORF">PV06_01129</name>
</gene>
<keyword evidence="5 12" id="KW-0378">Hydrolase</keyword>
<evidence type="ECO:0000256" key="8">
    <source>
        <dbReference type="ARBA" id="ARBA00023242"/>
    </source>
</evidence>
<name>A0A0D2E1C2_9EURO</name>
<keyword evidence="3 12" id="KW-0479">Metal-binding</keyword>
<evidence type="ECO:0000313" key="16">
    <source>
        <dbReference type="Proteomes" id="UP000053342"/>
    </source>
</evidence>
<evidence type="ECO:0000256" key="12">
    <source>
        <dbReference type="RuleBase" id="RU367080"/>
    </source>
</evidence>
<evidence type="ECO:0000256" key="9">
    <source>
        <dbReference type="ARBA" id="ARBA00047761"/>
    </source>
</evidence>
<accession>A0A0D2E1C2</accession>
<dbReference type="GeneID" id="27353203"/>
<dbReference type="InterPro" id="IPR039693">
    <property type="entry name" value="Rtr1/RPAP2"/>
</dbReference>
<dbReference type="GO" id="GO:0008420">
    <property type="term" value="F:RNA polymerase II CTD heptapeptide repeat phosphatase activity"/>
    <property type="evidence" value="ECO:0007669"/>
    <property type="project" value="UniProtKB-UniRule"/>
</dbReference>
<comment type="subcellular location">
    <subcellularLocation>
        <location evidence="1 12">Nucleus</location>
    </subcellularLocation>
</comment>